<keyword evidence="3 6" id="KW-0812">Transmembrane</keyword>
<feature type="transmembrane region" description="Helical" evidence="6">
    <location>
        <begin position="89"/>
        <end position="108"/>
    </location>
</feature>
<feature type="transmembrane region" description="Helical" evidence="6">
    <location>
        <begin position="143"/>
        <end position="161"/>
    </location>
</feature>
<evidence type="ECO:0000256" key="1">
    <source>
        <dbReference type="ARBA" id="ARBA00004127"/>
    </source>
</evidence>
<evidence type="ECO:0000256" key="5">
    <source>
        <dbReference type="ARBA" id="ARBA00023136"/>
    </source>
</evidence>
<feature type="transmembrane region" description="Helical" evidence="6">
    <location>
        <begin position="271"/>
        <end position="301"/>
    </location>
</feature>
<sequence length="313" mass="32770">MKVEVSVEKRQANGPLQAAEAVYRERAGMLYGLLGVCSFSLTLPATKAVLTALTPMTAGLGRALVAAILAAAVLLLKRVPFPTWKETKQLILVAAGVVAGFPFFSAWAMNRVPASHGAVIIALLPLATAGAAAFFAGERPARLYWISSGVACLAILGYAVGSGFGTLQWADLALLAAVISAAIGYAVGGQLSRTMGGWQVISWSLVFSFPFLVIPIAGPLIEQLRQATWTAWAGFGYVSVVSQFLGFFAWYHGLAIGGVARVGQTQYLQPFLTILASWLLLSESITLGAVLAAAIVVASVAKGRTASVKQTAR</sequence>
<protein>
    <submittedName>
        <fullName evidence="8">DMT family transporter</fullName>
    </submittedName>
</protein>
<evidence type="ECO:0000313" key="8">
    <source>
        <dbReference type="EMBL" id="WNC14014.1"/>
    </source>
</evidence>
<dbReference type="SUPFAM" id="SSF103481">
    <property type="entry name" value="Multidrug resistance efflux transporter EmrE"/>
    <property type="match status" value="2"/>
</dbReference>
<evidence type="ECO:0000313" key="9">
    <source>
        <dbReference type="Proteomes" id="UP001256827"/>
    </source>
</evidence>
<feature type="domain" description="EamA" evidence="7">
    <location>
        <begin position="169"/>
        <end position="300"/>
    </location>
</feature>
<feature type="transmembrane region" description="Helical" evidence="6">
    <location>
        <begin position="30"/>
        <end position="53"/>
    </location>
</feature>
<feature type="transmembrane region" description="Helical" evidence="6">
    <location>
        <begin position="200"/>
        <end position="221"/>
    </location>
</feature>
<dbReference type="InterPro" id="IPR050638">
    <property type="entry name" value="AA-Vitamin_Transporters"/>
</dbReference>
<feature type="transmembrane region" description="Helical" evidence="6">
    <location>
        <begin position="114"/>
        <end position="136"/>
    </location>
</feature>
<comment type="subcellular location">
    <subcellularLocation>
        <location evidence="1">Endomembrane system</location>
        <topology evidence="1">Multi-pass membrane protein</topology>
    </subcellularLocation>
</comment>
<name>A0ABY9T2B0_BREBE</name>
<evidence type="ECO:0000256" key="2">
    <source>
        <dbReference type="ARBA" id="ARBA00007362"/>
    </source>
</evidence>
<feature type="transmembrane region" description="Helical" evidence="6">
    <location>
        <begin position="59"/>
        <end position="77"/>
    </location>
</feature>
<evidence type="ECO:0000256" key="3">
    <source>
        <dbReference type="ARBA" id="ARBA00022692"/>
    </source>
</evidence>
<gene>
    <name evidence="8" type="ORF">RGB73_25590</name>
</gene>
<keyword evidence="4 6" id="KW-1133">Transmembrane helix</keyword>
<dbReference type="InterPro" id="IPR037185">
    <property type="entry name" value="EmrE-like"/>
</dbReference>
<reference evidence="8 9" key="1">
    <citation type="submission" date="2023-09" db="EMBL/GenBank/DDBJ databases">
        <title>Complete Genome and Methylome dissection of Bacillus brevis NEB573 original source of BbsI restriction endonuclease.</title>
        <authorList>
            <person name="Fomenkov A."/>
            <person name="Roberts R.D."/>
        </authorList>
    </citation>
    <scope>NUCLEOTIDE SEQUENCE [LARGE SCALE GENOMIC DNA]</scope>
    <source>
        <strain evidence="8 9">NEB573</strain>
    </source>
</reference>
<dbReference type="PANTHER" id="PTHR32322:SF2">
    <property type="entry name" value="EAMA DOMAIN-CONTAINING PROTEIN"/>
    <property type="match status" value="1"/>
</dbReference>
<comment type="similarity">
    <text evidence="2">Belongs to the EamA transporter family.</text>
</comment>
<accession>A0ABY9T2B0</accession>
<feature type="transmembrane region" description="Helical" evidence="6">
    <location>
        <begin position="167"/>
        <end position="188"/>
    </location>
</feature>
<organism evidence="8 9">
    <name type="scientific">Brevibacillus brevis</name>
    <name type="common">Bacillus brevis</name>
    <dbReference type="NCBI Taxonomy" id="1393"/>
    <lineage>
        <taxon>Bacteria</taxon>
        <taxon>Bacillati</taxon>
        <taxon>Bacillota</taxon>
        <taxon>Bacilli</taxon>
        <taxon>Bacillales</taxon>
        <taxon>Paenibacillaceae</taxon>
        <taxon>Brevibacillus</taxon>
    </lineage>
</organism>
<feature type="transmembrane region" description="Helical" evidence="6">
    <location>
        <begin position="227"/>
        <end position="251"/>
    </location>
</feature>
<keyword evidence="9" id="KW-1185">Reference proteome</keyword>
<dbReference type="InterPro" id="IPR000620">
    <property type="entry name" value="EamA_dom"/>
</dbReference>
<keyword evidence="5 6" id="KW-0472">Membrane</keyword>
<evidence type="ECO:0000256" key="4">
    <source>
        <dbReference type="ARBA" id="ARBA00022989"/>
    </source>
</evidence>
<feature type="domain" description="EamA" evidence="7">
    <location>
        <begin position="27"/>
        <end position="157"/>
    </location>
</feature>
<evidence type="ECO:0000256" key="6">
    <source>
        <dbReference type="SAM" id="Phobius"/>
    </source>
</evidence>
<dbReference type="EMBL" id="CP134050">
    <property type="protein sequence ID" value="WNC14014.1"/>
    <property type="molecule type" value="Genomic_DNA"/>
</dbReference>
<proteinExistence type="inferred from homology"/>
<dbReference type="Proteomes" id="UP001256827">
    <property type="component" value="Chromosome"/>
</dbReference>
<evidence type="ECO:0000259" key="7">
    <source>
        <dbReference type="Pfam" id="PF00892"/>
    </source>
</evidence>
<dbReference type="Pfam" id="PF00892">
    <property type="entry name" value="EamA"/>
    <property type="match status" value="2"/>
</dbReference>
<dbReference type="PANTHER" id="PTHR32322">
    <property type="entry name" value="INNER MEMBRANE TRANSPORTER"/>
    <property type="match status" value="1"/>
</dbReference>